<dbReference type="Proteomes" id="UP000002334">
    <property type="component" value="Chromosome"/>
</dbReference>
<dbReference type="EMBL" id="CP001277">
    <property type="protein sequence ID" value="ACQ67150.1"/>
    <property type="molecule type" value="Genomic_DNA"/>
</dbReference>
<proteinExistence type="predicted"/>
<dbReference type="KEGG" id="hde:HDEF_0394"/>
<reference evidence="1 2" key="1">
    <citation type="journal article" date="2009" name="Proc. Natl. Acad. Sci. U.S.A.">
        <title>Hamiltonella defensa, genome evolution of protective bacterial endosymbiont from pathogenic ancestors.</title>
        <authorList>
            <person name="Degnan P.H."/>
            <person name="Yu Y."/>
            <person name="Sisneros N."/>
            <person name="Wing R.A."/>
            <person name="Moran N.A."/>
        </authorList>
    </citation>
    <scope>NUCLEOTIDE SEQUENCE [LARGE SCALE GENOMIC DNA]</scope>
    <source>
        <strain evidence="2">5AT</strain>
    </source>
</reference>
<dbReference type="AlphaFoldDB" id="C4K3K7"/>
<evidence type="ECO:0000313" key="1">
    <source>
        <dbReference type="EMBL" id="ACQ67150.1"/>
    </source>
</evidence>
<evidence type="ECO:0000313" key="2">
    <source>
        <dbReference type="Proteomes" id="UP000002334"/>
    </source>
</evidence>
<dbReference type="HOGENOM" id="CLU_3184411_0_0_6"/>
<gene>
    <name evidence="1" type="ordered locus">HDEF_0394</name>
</gene>
<name>C4K3K7_HAMD5</name>
<protein>
    <submittedName>
        <fullName evidence="1">Uncharacterized protein</fullName>
    </submittedName>
</protein>
<accession>C4K3K7</accession>
<keyword evidence="2" id="KW-1185">Reference proteome</keyword>
<sequence>MKIFSLGQLDTLMKCDCKAPFFTLKNTKKEEKAQCHHRFKNDDIAI</sequence>
<organism evidence="1 2">
    <name type="scientific">Hamiltonella defensa subsp. Acyrthosiphon pisum (strain 5AT)</name>
    <dbReference type="NCBI Taxonomy" id="572265"/>
    <lineage>
        <taxon>Bacteria</taxon>
        <taxon>Pseudomonadati</taxon>
        <taxon>Pseudomonadota</taxon>
        <taxon>Gammaproteobacteria</taxon>
        <taxon>Enterobacterales</taxon>
        <taxon>Enterobacteriaceae</taxon>
        <taxon>aphid secondary symbionts</taxon>
        <taxon>Candidatus Williamhamiltonella</taxon>
    </lineage>
</organism>